<evidence type="ECO:0000256" key="11">
    <source>
        <dbReference type="ARBA" id="ARBA00022840"/>
    </source>
</evidence>
<evidence type="ECO:0000256" key="9">
    <source>
        <dbReference type="ARBA" id="ARBA00022777"/>
    </source>
</evidence>
<dbReference type="Gene3D" id="3.30.200.20">
    <property type="entry name" value="Phosphorylase Kinase, domain 1"/>
    <property type="match status" value="1"/>
</dbReference>
<evidence type="ECO:0000256" key="10">
    <source>
        <dbReference type="ARBA" id="ARBA00022821"/>
    </source>
</evidence>
<keyword evidence="6" id="KW-0597">Phosphoprotein</keyword>
<dbReference type="OrthoDB" id="273823at2759"/>
<dbReference type="PROSITE" id="PS00108">
    <property type="entry name" value="PROTEIN_KINASE_ST"/>
    <property type="match status" value="1"/>
</dbReference>
<dbReference type="PANTHER" id="PTHR47985">
    <property type="entry name" value="OS07G0668900 PROTEIN"/>
    <property type="match status" value="1"/>
</dbReference>
<organism evidence="20 21">
    <name type="scientific">Rhamnella rubrinervis</name>
    <dbReference type="NCBI Taxonomy" id="2594499"/>
    <lineage>
        <taxon>Eukaryota</taxon>
        <taxon>Viridiplantae</taxon>
        <taxon>Streptophyta</taxon>
        <taxon>Embryophyta</taxon>
        <taxon>Tracheophyta</taxon>
        <taxon>Spermatophyta</taxon>
        <taxon>Magnoliopsida</taxon>
        <taxon>eudicotyledons</taxon>
        <taxon>Gunneridae</taxon>
        <taxon>Pentapetalae</taxon>
        <taxon>rosids</taxon>
        <taxon>fabids</taxon>
        <taxon>Rosales</taxon>
        <taxon>Rhamnaceae</taxon>
        <taxon>rhamnoid group</taxon>
        <taxon>Rhamneae</taxon>
        <taxon>Rhamnella</taxon>
    </lineage>
</organism>
<evidence type="ECO:0000256" key="3">
    <source>
        <dbReference type="ARBA" id="ARBA00012513"/>
    </source>
</evidence>
<feature type="region of interest" description="Disordered" evidence="18">
    <location>
        <begin position="1168"/>
        <end position="1228"/>
    </location>
</feature>
<evidence type="ECO:0000256" key="16">
    <source>
        <dbReference type="ARBA" id="ARBA00048679"/>
    </source>
</evidence>
<gene>
    <name evidence="20" type="ORF">FNV43_RR23089</name>
</gene>
<comment type="subcellular location">
    <subcellularLocation>
        <location evidence="1">Cell membrane</location>
        <topology evidence="1">Lipid-anchor</topology>
    </subcellularLocation>
</comment>
<feature type="compositionally biased region" description="Low complexity" evidence="18">
    <location>
        <begin position="850"/>
        <end position="865"/>
    </location>
</feature>
<protein>
    <recommendedName>
        <fullName evidence="3">non-specific serine/threonine protein kinase</fullName>
        <ecNumber evidence="3">2.7.11.1</ecNumber>
    </recommendedName>
</protein>
<keyword evidence="21" id="KW-1185">Reference proteome</keyword>
<keyword evidence="8 17" id="KW-0547">Nucleotide-binding</keyword>
<evidence type="ECO:0000256" key="7">
    <source>
        <dbReference type="ARBA" id="ARBA00022679"/>
    </source>
</evidence>
<evidence type="ECO:0000256" key="5">
    <source>
        <dbReference type="ARBA" id="ARBA00022527"/>
    </source>
</evidence>
<dbReference type="SUPFAM" id="SSF63825">
    <property type="entry name" value="YWTD domain"/>
    <property type="match status" value="1"/>
</dbReference>
<dbReference type="EC" id="2.7.11.1" evidence="3"/>
<comment type="similarity">
    <text evidence="2">Belongs to the protein kinase superfamily. Ser/Thr protein kinase family.</text>
</comment>
<evidence type="ECO:0000256" key="1">
    <source>
        <dbReference type="ARBA" id="ARBA00004193"/>
    </source>
</evidence>
<evidence type="ECO:0000313" key="21">
    <source>
        <dbReference type="Proteomes" id="UP000796880"/>
    </source>
</evidence>
<dbReference type="FunFam" id="3.30.200.20:FF:000248">
    <property type="entry name" value="Serine/threonine-protein kinase PBS1"/>
    <property type="match status" value="1"/>
</dbReference>
<keyword evidence="7" id="KW-0808">Transferase</keyword>
<dbReference type="InterPro" id="IPR000719">
    <property type="entry name" value="Prot_kinase_dom"/>
</dbReference>
<evidence type="ECO:0000256" key="13">
    <source>
        <dbReference type="ARBA" id="ARBA00023139"/>
    </source>
</evidence>
<keyword evidence="5" id="KW-0723">Serine/threonine-protein kinase</keyword>
<dbReference type="PROSITE" id="PS50011">
    <property type="entry name" value="PROTEIN_KINASE_DOM"/>
    <property type="match status" value="1"/>
</dbReference>
<dbReference type="GO" id="GO:0045087">
    <property type="term" value="P:innate immune response"/>
    <property type="evidence" value="ECO:0007669"/>
    <property type="project" value="UniProtKB-ARBA"/>
</dbReference>
<evidence type="ECO:0000256" key="14">
    <source>
        <dbReference type="ARBA" id="ARBA00023288"/>
    </source>
</evidence>
<dbReference type="PROSITE" id="PS00107">
    <property type="entry name" value="PROTEIN_KINASE_ATP"/>
    <property type="match status" value="1"/>
</dbReference>
<dbReference type="InterPro" id="IPR017441">
    <property type="entry name" value="Protein_kinase_ATP_BS"/>
</dbReference>
<evidence type="ECO:0000256" key="18">
    <source>
        <dbReference type="SAM" id="MobiDB-lite"/>
    </source>
</evidence>
<evidence type="ECO:0000256" key="8">
    <source>
        <dbReference type="ARBA" id="ARBA00022741"/>
    </source>
</evidence>
<dbReference type="InterPro" id="IPR011009">
    <property type="entry name" value="Kinase-like_dom_sf"/>
</dbReference>
<dbReference type="Proteomes" id="UP000796880">
    <property type="component" value="Unassembled WGS sequence"/>
</dbReference>
<dbReference type="GO" id="GO:0005886">
    <property type="term" value="C:plasma membrane"/>
    <property type="evidence" value="ECO:0007669"/>
    <property type="project" value="UniProtKB-SubCell"/>
</dbReference>
<feature type="compositionally biased region" description="Basic and acidic residues" evidence="18">
    <location>
        <begin position="1191"/>
        <end position="1204"/>
    </location>
</feature>
<evidence type="ECO:0000256" key="6">
    <source>
        <dbReference type="ARBA" id="ARBA00022553"/>
    </source>
</evidence>
<keyword evidence="14" id="KW-0449">Lipoprotein</keyword>
<dbReference type="AlphaFoldDB" id="A0A8K0E351"/>
<keyword evidence="12" id="KW-0472">Membrane</keyword>
<feature type="domain" description="Protein kinase" evidence="19">
    <location>
        <begin position="884"/>
        <end position="1161"/>
    </location>
</feature>
<dbReference type="GO" id="GO:0045088">
    <property type="term" value="P:regulation of innate immune response"/>
    <property type="evidence" value="ECO:0007669"/>
    <property type="project" value="UniProtKB-ARBA"/>
</dbReference>
<evidence type="ECO:0000256" key="12">
    <source>
        <dbReference type="ARBA" id="ARBA00023136"/>
    </source>
</evidence>
<evidence type="ECO:0000256" key="17">
    <source>
        <dbReference type="PROSITE-ProRule" id="PRU10141"/>
    </source>
</evidence>
<feature type="compositionally biased region" description="Polar residues" evidence="18">
    <location>
        <begin position="1173"/>
        <end position="1185"/>
    </location>
</feature>
<dbReference type="InterPro" id="IPR011042">
    <property type="entry name" value="6-blade_b-propeller_TolB-like"/>
</dbReference>
<name>A0A8K0E351_9ROSA</name>
<dbReference type="Gene3D" id="2.120.10.30">
    <property type="entry name" value="TolB, C-terminal domain"/>
    <property type="match status" value="1"/>
</dbReference>
<sequence>MAFRYRRFRETSRFFFARRIFSESNLKLVFRYSNVAFCTVSDAQIHWSCCDYWRCRPALKLWALYKIPQSHGWEKTNGRILHGAFHSQRFSTASEVQHESTPEFDIVSFIKSTVDELEGPSHCWLNKFEGYKDFLKKDRMFLVLGGQFLETTGNESINMFEQVKLLQQRFPQLYVMGFQPGSTITSSVDRSNLIQLIVQEYITFPILLSNKNFSEIANGICYILFNDFSSPVFYNNNGMDIEVLIKAVEDLQVQQNGNSSPANNLKNISMKQSEIIKEPYMSSLQNFLFYFPGCVSADEDGNRLFISDSNHHRIIILNENGKILDCIGSSPGFEDGDFESAKLVRPAASFYHAYEDCLYFVDSENHAVRRADMRRRFVETLYPASNTHKKKYQFWTWIMDKLGFGSNDDIRPEASDIQSLMFPWHLIESIDNSFFVINRRFETLWIIDLASGAIKEVIKGFPKILEIFGEQLLEKVSLLKQIPHDWLQHQANIICSPKELPYAGFISSFTTLQNHLIICDMVGQRILKLNGESEVPSNFQFSNFGILGLPYWLSPHLEKVYTVVDGLHRAQIDHLQCFSLLPGKIDIELNVDIPIDTELVEQVQEGCIWRQARGAATEVSGVQEAAELSEKVGVAQKWYDELDNLAFSSPEIELAVEDNETTADTSFRDERIRINSAVNASPGTSEVVINAVLYLKLRRDTDLLEDNQEKYAARIVEILNPEISGRKMERDSWIQYLLKTKRDLRDVIFMKPLHVRIKLNCLDHPKADNYLKEIVLTDSSIHVNSGCPLESGFYFQFPQLEIPENGVFGAPKRSNSARRDHYSPVPQRDPIAASHRSEIPKPKPPPPAAAEPTNRNNGNKETGNNNIAAQTFTFRELATATRNFRQECLIGEGGFGRVYKGKLEKTGQVVAVKQLDRNGLQGNREFLVEVLMLSLLHHQNLVNLIGYCADGDQRLLVYEYMPLGSVEDHLLEFPPEQQPLDWYKRMKIALGAAKGLEYLHDKANPPVIYRDLKSSNILLDREFNAKLSDFGLAKLGPTGDKTHVSSRVMGTYGYCAPEYQRTGQLTLKSDVYSFGVVLLELITGKRAIDTTRRSEQQNLVTWAQPVFKDPQRYPELADPLLRGDFPLRGLNQAVAVAAMCLNEEPAVRPLISDVVTALSFLGTGPDTDAATMTLPSPTSEHNTAGANGKPLDQESMIKERERAVAEAMEWGSHSRHIANPRPGSASSL</sequence>
<dbReference type="FunFam" id="2.120.10.30:FF:000108">
    <property type="entry name" value="NHL domain-containing protein"/>
    <property type="match status" value="1"/>
</dbReference>
<dbReference type="PANTHER" id="PTHR47985:SF31">
    <property type="entry name" value="SERINE_THREONINE-PROTEIN KINASE PBL26-RELATED"/>
    <property type="match status" value="1"/>
</dbReference>
<dbReference type="SMART" id="SM00220">
    <property type="entry name" value="S_TKc"/>
    <property type="match status" value="1"/>
</dbReference>
<dbReference type="InterPro" id="IPR008271">
    <property type="entry name" value="Ser/Thr_kinase_AS"/>
</dbReference>
<dbReference type="FunFam" id="1.10.510.10:FF:000032">
    <property type="entry name" value="Serine/threonine-protein kinase PBS1"/>
    <property type="match status" value="1"/>
</dbReference>
<keyword evidence="10" id="KW-0611">Plant defense</keyword>
<evidence type="ECO:0000256" key="2">
    <source>
        <dbReference type="ARBA" id="ARBA00008684"/>
    </source>
</evidence>
<proteinExistence type="inferred from homology"/>
<reference evidence="20" key="1">
    <citation type="submission" date="2020-03" db="EMBL/GenBank/DDBJ databases">
        <title>A high-quality chromosome-level genome assembly of a woody plant with both climbing and erect habits, Rhamnella rubrinervis.</title>
        <authorList>
            <person name="Lu Z."/>
            <person name="Yang Y."/>
            <person name="Zhu X."/>
            <person name="Sun Y."/>
        </authorList>
    </citation>
    <scope>NUCLEOTIDE SEQUENCE</scope>
    <source>
        <strain evidence="20">BYM</strain>
        <tissue evidence="20">Leaf</tissue>
    </source>
</reference>
<dbReference type="GO" id="GO:0004674">
    <property type="term" value="F:protein serine/threonine kinase activity"/>
    <property type="evidence" value="ECO:0007669"/>
    <property type="project" value="UniProtKB-KW"/>
</dbReference>
<evidence type="ECO:0000259" key="19">
    <source>
        <dbReference type="PROSITE" id="PS50011"/>
    </source>
</evidence>
<feature type="binding site" evidence="17">
    <location>
        <position position="913"/>
    </location>
    <ligand>
        <name>ATP</name>
        <dbReference type="ChEBI" id="CHEBI:30616"/>
    </ligand>
</feature>
<dbReference type="EMBL" id="VOIH02000010">
    <property type="protein sequence ID" value="KAF3435997.1"/>
    <property type="molecule type" value="Genomic_DNA"/>
</dbReference>
<accession>A0A8K0E351</accession>
<keyword evidence="4" id="KW-1003">Cell membrane</keyword>
<comment type="catalytic activity">
    <reaction evidence="15">
        <text>L-threonyl-[protein] + ATP = O-phospho-L-threonyl-[protein] + ADP + H(+)</text>
        <dbReference type="Rhea" id="RHEA:46608"/>
        <dbReference type="Rhea" id="RHEA-COMP:11060"/>
        <dbReference type="Rhea" id="RHEA-COMP:11605"/>
        <dbReference type="ChEBI" id="CHEBI:15378"/>
        <dbReference type="ChEBI" id="CHEBI:30013"/>
        <dbReference type="ChEBI" id="CHEBI:30616"/>
        <dbReference type="ChEBI" id="CHEBI:61977"/>
        <dbReference type="ChEBI" id="CHEBI:456216"/>
        <dbReference type="EC" id="2.7.11.1"/>
    </reaction>
</comment>
<evidence type="ECO:0000256" key="4">
    <source>
        <dbReference type="ARBA" id="ARBA00022475"/>
    </source>
</evidence>
<dbReference type="CDD" id="cd14066">
    <property type="entry name" value="STKc_IRAK"/>
    <property type="match status" value="1"/>
</dbReference>
<feature type="region of interest" description="Disordered" evidence="18">
    <location>
        <begin position="806"/>
        <end position="865"/>
    </location>
</feature>
<dbReference type="Pfam" id="PF00069">
    <property type="entry name" value="Pkinase"/>
    <property type="match status" value="1"/>
</dbReference>
<keyword evidence="9" id="KW-0418">Kinase</keyword>
<comment type="caution">
    <text evidence="20">The sequence shown here is derived from an EMBL/GenBank/DDBJ whole genome shotgun (WGS) entry which is preliminary data.</text>
</comment>
<dbReference type="Gene3D" id="1.10.510.10">
    <property type="entry name" value="Transferase(Phosphotransferase) domain 1"/>
    <property type="match status" value="1"/>
</dbReference>
<keyword evidence="13" id="KW-0564">Palmitate</keyword>
<evidence type="ECO:0000256" key="15">
    <source>
        <dbReference type="ARBA" id="ARBA00047899"/>
    </source>
</evidence>
<keyword evidence="11 17" id="KW-0067">ATP-binding</keyword>
<dbReference type="GO" id="GO:0031349">
    <property type="term" value="P:positive regulation of defense response"/>
    <property type="evidence" value="ECO:0007669"/>
    <property type="project" value="UniProtKB-ARBA"/>
</dbReference>
<dbReference type="SUPFAM" id="SSF56112">
    <property type="entry name" value="Protein kinase-like (PK-like)"/>
    <property type="match status" value="1"/>
</dbReference>
<dbReference type="GO" id="GO:0005524">
    <property type="term" value="F:ATP binding"/>
    <property type="evidence" value="ECO:0007669"/>
    <property type="project" value="UniProtKB-UniRule"/>
</dbReference>
<comment type="catalytic activity">
    <reaction evidence="16">
        <text>L-seryl-[protein] + ATP = O-phospho-L-seryl-[protein] + ADP + H(+)</text>
        <dbReference type="Rhea" id="RHEA:17989"/>
        <dbReference type="Rhea" id="RHEA-COMP:9863"/>
        <dbReference type="Rhea" id="RHEA-COMP:11604"/>
        <dbReference type="ChEBI" id="CHEBI:15378"/>
        <dbReference type="ChEBI" id="CHEBI:29999"/>
        <dbReference type="ChEBI" id="CHEBI:30616"/>
        <dbReference type="ChEBI" id="CHEBI:83421"/>
        <dbReference type="ChEBI" id="CHEBI:456216"/>
        <dbReference type="EC" id="2.7.11.1"/>
    </reaction>
</comment>
<evidence type="ECO:0000313" key="20">
    <source>
        <dbReference type="EMBL" id="KAF3435997.1"/>
    </source>
</evidence>